<evidence type="ECO:0000259" key="2">
    <source>
        <dbReference type="Pfam" id="PF12697"/>
    </source>
</evidence>
<dbReference type="RefSeq" id="WP_131124342.1">
    <property type="nucleotide sequence ID" value="NZ_SIXH01000189.1"/>
</dbReference>
<dbReference type="SUPFAM" id="SSF53474">
    <property type="entry name" value="alpha/beta-Hydrolases"/>
    <property type="match status" value="1"/>
</dbReference>
<dbReference type="InterPro" id="IPR029058">
    <property type="entry name" value="AB_hydrolase_fold"/>
</dbReference>
<proteinExistence type="predicted"/>
<dbReference type="Gene3D" id="3.40.50.1820">
    <property type="entry name" value="alpha/beta hydrolase"/>
    <property type="match status" value="1"/>
</dbReference>
<comment type="caution">
    <text evidence="3">The sequence shown here is derived from an EMBL/GenBank/DDBJ whole genome shotgun (WGS) entry which is preliminary data.</text>
</comment>
<dbReference type="Pfam" id="PF12697">
    <property type="entry name" value="Abhydrolase_6"/>
    <property type="match status" value="1"/>
</dbReference>
<gene>
    <name evidence="3" type="ORF">EYS09_20655</name>
</gene>
<organism evidence="3 4">
    <name type="scientific">Streptomyces kasugaensis</name>
    <dbReference type="NCBI Taxonomy" id="1946"/>
    <lineage>
        <taxon>Bacteria</taxon>
        <taxon>Bacillati</taxon>
        <taxon>Actinomycetota</taxon>
        <taxon>Actinomycetes</taxon>
        <taxon>Kitasatosporales</taxon>
        <taxon>Streptomycetaceae</taxon>
        <taxon>Streptomyces</taxon>
    </lineage>
</organism>
<dbReference type="InterPro" id="IPR050266">
    <property type="entry name" value="AB_hydrolase_sf"/>
</dbReference>
<evidence type="ECO:0000313" key="4">
    <source>
        <dbReference type="Proteomes" id="UP000292452"/>
    </source>
</evidence>
<dbReference type="Proteomes" id="UP000292452">
    <property type="component" value="Unassembled WGS sequence"/>
</dbReference>
<keyword evidence="3" id="KW-0378">Hydrolase</keyword>
<evidence type="ECO:0000313" key="3">
    <source>
        <dbReference type="EMBL" id="TBO57824.1"/>
    </source>
</evidence>
<dbReference type="AlphaFoldDB" id="A0A4Q9HS36"/>
<name>A0A4Q9HS36_STRKA</name>
<dbReference type="EMBL" id="SIXH01000189">
    <property type="protein sequence ID" value="TBO57824.1"/>
    <property type="molecule type" value="Genomic_DNA"/>
</dbReference>
<feature type="domain" description="AB hydrolase-1" evidence="2">
    <location>
        <begin position="48"/>
        <end position="301"/>
    </location>
</feature>
<accession>A0A4Q9HS36</accession>
<dbReference type="GO" id="GO:0016020">
    <property type="term" value="C:membrane"/>
    <property type="evidence" value="ECO:0007669"/>
    <property type="project" value="TreeGrafter"/>
</dbReference>
<feature type="compositionally biased region" description="Polar residues" evidence="1">
    <location>
        <begin position="1"/>
        <end position="10"/>
    </location>
</feature>
<evidence type="ECO:0000256" key="1">
    <source>
        <dbReference type="SAM" id="MobiDB-lite"/>
    </source>
</evidence>
<dbReference type="InterPro" id="IPR000073">
    <property type="entry name" value="AB_hydrolase_1"/>
</dbReference>
<dbReference type="GO" id="GO:0016787">
    <property type="term" value="F:hydrolase activity"/>
    <property type="evidence" value="ECO:0007669"/>
    <property type="project" value="UniProtKB-KW"/>
</dbReference>
<sequence>MSHPQSTNRPGTPDGEPANDGTPPIGRRHDLGGRRLLLHRTGSGGPSVVFVPGAGMVGFDYLNLHDQVSERTTSVLYDRAGTGWSDPVPLPRTGAEVTDELRELLHSAGVPAPYILVGHSLGGSYVRRYAQRFPAEVAGLLLLDPTHEDSVTRMSKQVLEMLERLNDQPPPEPTEEELQQFRGLFAPRLAQWPEAVREALIAHHLAHWRTGAQEGANLVQLGEEVRHGGDLPDVPVIVLTAMGRDMFQAVQLSEEVEREFCDVKYALHAELAAAAPRGEHRVLDDAGHAWLHVERPDAVHRAITDLLDGVGR</sequence>
<protein>
    <submittedName>
        <fullName evidence="3">Alpha/beta hydrolase</fullName>
    </submittedName>
</protein>
<dbReference type="PANTHER" id="PTHR43798:SF33">
    <property type="entry name" value="HYDROLASE, PUTATIVE (AFU_ORTHOLOGUE AFUA_2G14860)-RELATED"/>
    <property type="match status" value="1"/>
</dbReference>
<dbReference type="PANTHER" id="PTHR43798">
    <property type="entry name" value="MONOACYLGLYCEROL LIPASE"/>
    <property type="match status" value="1"/>
</dbReference>
<reference evidence="3 4" key="1">
    <citation type="submission" date="2019-02" db="EMBL/GenBank/DDBJ databases">
        <title>Draft Genome Sequence of Streptomyces sp. AM-2504, identified by 16S rRNA comparative analysis as a Streptomyces Kasugaensis strain.</title>
        <authorList>
            <person name="Napolioni V."/>
            <person name="Giuliodori A.M."/>
            <person name="Spurio R."/>
            <person name="Fabbretti A."/>
        </authorList>
    </citation>
    <scope>NUCLEOTIDE SEQUENCE [LARGE SCALE GENOMIC DNA]</scope>
    <source>
        <strain evidence="3 4">AM-2504</strain>
    </source>
</reference>
<keyword evidence="4" id="KW-1185">Reference proteome</keyword>
<feature type="region of interest" description="Disordered" evidence="1">
    <location>
        <begin position="1"/>
        <end position="30"/>
    </location>
</feature>